<dbReference type="AlphaFoldDB" id="A0AAN4ZZS8"/>
<comment type="caution">
    <text evidence="6">The sequence shown here is derived from an EMBL/GenBank/DDBJ whole genome shotgun (WGS) entry which is preliminary data.</text>
</comment>
<reference evidence="6" key="1">
    <citation type="journal article" date="2014" name="Int. J. Syst. Evol. Microbiol.">
        <title>Complete genome sequence of Corynebacterium casei LMG S-19264T (=DSM 44701T), isolated from a smear-ripened cheese.</title>
        <authorList>
            <consortium name="US DOE Joint Genome Institute (JGI-PGF)"/>
            <person name="Walter F."/>
            <person name="Albersmeier A."/>
            <person name="Kalinowski J."/>
            <person name="Ruckert C."/>
        </authorList>
    </citation>
    <scope>NUCLEOTIDE SEQUENCE</scope>
    <source>
        <strain evidence="6">CGMCC 1.10859</strain>
    </source>
</reference>
<dbReference type="Pfam" id="PF02674">
    <property type="entry name" value="Colicin_V"/>
    <property type="match status" value="1"/>
</dbReference>
<dbReference type="PANTHER" id="PTHR36926">
    <property type="entry name" value="COLICIN V PRODUCTION PROTEIN"/>
    <property type="match status" value="1"/>
</dbReference>
<gene>
    <name evidence="6" type="ORF">GCM10008024_13650</name>
    <name evidence="7" type="ORF">SAMN05444006_10656</name>
</gene>
<feature type="transmembrane region" description="Helical" evidence="5">
    <location>
        <begin position="71"/>
        <end position="99"/>
    </location>
</feature>
<keyword evidence="3 5" id="KW-1133">Transmembrane helix</keyword>
<dbReference type="InterPro" id="IPR003825">
    <property type="entry name" value="Colicin-V_CvpA"/>
</dbReference>
<keyword evidence="2 5" id="KW-0812">Transmembrane</keyword>
<evidence type="ECO:0000256" key="4">
    <source>
        <dbReference type="ARBA" id="ARBA00023136"/>
    </source>
</evidence>
<dbReference type="PANTHER" id="PTHR36926:SF1">
    <property type="entry name" value="COLICIN V PRODUCTION PROTEIN"/>
    <property type="match status" value="1"/>
</dbReference>
<protein>
    <submittedName>
        <fullName evidence="6">Colicin V production protein CvpA</fullName>
    </submittedName>
    <submittedName>
        <fullName evidence="7">Membrane protein required for colicin V production</fullName>
    </submittedName>
</protein>
<sequence>MDGFNIIDAVVIGVILLSAILAYARGFVREVMAIVGWVAAAVVAYYFAPQAEPLIREIPVLNKFLEGSCELTLLAAFAVVFALGLVVLAFFTPLLSSLVRHSLLSGFDRALGFLYGIARGVLLVAVALIVYQRAMSDQAIPMVSESQTAHVFAQFEQKIDTNIPDQIPAWLEQIYEGIAGKCGAPKAGAGGLTAPGAAGTGN</sequence>
<keyword evidence="4 5" id="KW-0472">Membrane</keyword>
<evidence type="ECO:0000313" key="8">
    <source>
        <dbReference type="Proteomes" id="UP000199541"/>
    </source>
</evidence>
<feature type="transmembrane region" description="Helical" evidence="5">
    <location>
        <begin position="111"/>
        <end position="131"/>
    </location>
</feature>
<dbReference type="EMBL" id="BNAB01000005">
    <property type="protein sequence ID" value="GHE00795.1"/>
    <property type="molecule type" value="Genomic_DNA"/>
</dbReference>
<reference evidence="7 8" key="2">
    <citation type="submission" date="2016-10" db="EMBL/GenBank/DDBJ databases">
        <authorList>
            <person name="Varghese N."/>
            <person name="Submissions S."/>
        </authorList>
    </citation>
    <scope>NUCLEOTIDE SEQUENCE [LARGE SCALE GENOMIC DNA]</scope>
    <source>
        <strain evidence="7 8">DSM 24802</strain>
    </source>
</reference>
<proteinExistence type="predicted"/>
<comment type="subcellular location">
    <subcellularLocation>
        <location evidence="1">Membrane</location>
        <topology evidence="1">Multi-pass membrane protein</topology>
    </subcellularLocation>
</comment>
<feature type="transmembrane region" description="Helical" evidence="5">
    <location>
        <begin position="6"/>
        <end position="24"/>
    </location>
</feature>
<dbReference type="InterPro" id="IPR052719">
    <property type="entry name" value="CvpA-like"/>
</dbReference>
<dbReference type="Proteomes" id="UP000199541">
    <property type="component" value="Unassembled WGS sequence"/>
</dbReference>
<evidence type="ECO:0000256" key="3">
    <source>
        <dbReference type="ARBA" id="ARBA00022989"/>
    </source>
</evidence>
<dbReference type="RefSeq" id="WP_051646141.1">
    <property type="nucleotide sequence ID" value="NZ_BNAB01000005.1"/>
</dbReference>
<evidence type="ECO:0000313" key="7">
    <source>
        <dbReference type="EMBL" id="SDW71164.1"/>
    </source>
</evidence>
<dbReference type="GO" id="GO:0016020">
    <property type="term" value="C:membrane"/>
    <property type="evidence" value="ECO:0007669"/>
    <property type="project" value="UniProtKB-SubCell"/>
</dbReference>
<reference evidence="6" key="3">
    <citation type="submission" date="2023-06" db="EMBL/GenBank/DDBJ databases">
        <authorList>
            <person name="Sun Q."/>
            <person name="Zhou Y."/>
        </authorList>
    </citation>
    <scope>NUCLEOTIDE SEQUENCE</scope>
    <source>
        <strain evidence="6">CGMCC 1.10859</strain>
    </source>
</reference>
<name>A0AAN4ZZS8_9RHOB</name>
<evidence type="ECO:0000313" key="6">
    <source>
        <dbReference type="EMBL" id="GHE00795.1"/>
    </source>
</evidence>
<feature type="transmembrane region" description="Helical" evidence="5">
    <location>
        <begin position="31"/>
        <end position="48"/>
    </location>
</feature>
<dbReference type="Proteomes" id="UP000634647">
    <property type="component" value="Unassembled WGS sequence"/>
</dbReference>
<evidence type="ECO:0000256" key="2">
    <source>
        <dbReference type="ARBA" id="ARBA00022692"/>
    </source>
</evidence>
<accession>A0AAN4ZZS8</accession>
<organism evidence="6 9">
    <name type="scientific">Allgaiera indica</name>
    <dbReference type="NCBI Taxonomy" id="765699"/>
    <lineage>
        <taxon>Bacteria</taxon>
        <taxon>Pseudomonadati</taxon>
        <taxon>Pseudomonadota</taxon>
        <taxon>Alphaproteobacteria</taxon>
        <taxon>Rhodobacterales</taxon>
        <taxon>Paracoccaceae</taxon>
        <taxon>Allgaiera</taxon>
    </lineage>
</organism>
<dbReference type="GO" id="GO:0009403">
    <property type="term" value="P:toxin biosynthetic process"/>
    <property type="evidence" value="ECO:0007669"/>
    <property type="project" value="InterPro"/>
</dbReference>
<dbReference type="EMBL" id="FNOB01000006">
    <property type="protein sequence ID" value="SDW71164.1"/>
    <property type="molecule type" value="Genomic_DNA"/>
</dbReference>
<evidence type="ECO:0000313" key="9">
    <source>
        <dbReference type="Proteomes" id="UP000634647"/>
    </source>
</evidence>
<keyword evidence="8" id="KW-1185">Reference proteome</keyword>
<evidence type="ECO:0000256" key="5">
    <source>
        <dbReference type="SAM" id="Phobius"/>
    </source>
</evidence>
<evidence type="ECO:0000256" key="1">
    <source>
        <dbReference type="ARBA" id="ARBA00004141"/>
    </source>
</evidence>